<gene>
    <name evidence="3" type="ORF">FB561_3909</name>
</gene>
<reference evidence="3 4" key="1">
    <citation type="submission" date="2019-06" db="EMBL/GenBank/DDBJ databases">
        <title>Sequencing the genomes of 1000 actinobacteria strains.</title>
        <authorList>
            <person name="Klenk H.-P."/>
        </authorList>
    </citation>
    <scope>NUCLEOTIDE SEQUENCE [LARGE SCALE GENOMIC DNA]</scope>
    <source>
        <strain evidence="3 4">DSM 24683</strain>
    </source>
</reference>
<feature type="transmembrane region" description="Helical" evidence="2">
    <location>
        <begin position="293"/>
        <end position="316"/>
    </location>
</feature>
<protein>
    <submittedName>
        <fullName evidence="3">Uncharacterized protein</fullName>
    </submittedName>
</protein>
<organism evidence="3 4">
    <name type="scientific">Kribbella amoyensis</name>
    <dbReference type="NCBI Taxonomy" id="996641"/>
    <lineage>
        <taxon>Bacteria</taxon>
        <taxon>Bacillati</taxon>
        <taxon>Actinomycetota</taxon>
        <taxon>Actinomycetes</taxon>
        <taxon>Propionibacteriales</taxon>
        <taxon>Kribbellaceae</taxon>
        <taxon>Kribbella</taxon>
    </lineage>
</organism>
<accession>A0A561BV46</accession>
<dbReference type="AlphaFoldDB" id="A0A561BV46"/>
<feature type="transmembrane region" description="Helical" evidence="2">
    <location>
        <begin position="12"/>
        <end position="32"/>
    </location>
</feature>
<feature type="transmembrane region" description="Helical" evidence="2">
    <location>
        <begin position="59"/>
        <end position="77"/>
    </location>
</feature>
<dbReference type="Proteomes" id="UP000318380">
    <property type="component" value="Unassembled WGS sequence"/>
</dbReference>
<evidence type="ECO:0000256" key="2">
    <source>
        <dbReference type="SAM" id="Phobius"/>
    </source>
</evidence>
<feature type="region of interest" description="Disordered" evidence="1">
    <location>
        <begin position="327"/>
        <end position="346"/>
    </location>
</feature>
<feature type="transmembrane region" description="Helical" evidence="2">
    <location>
        <begin position="208"/>
        <end position="228"/>
    </location>
</feature>
<feature type="transmembrane region" description="Helical" evidence="2">
    <location>
        <begin position="118"/>
        <end position="139"/>
    </location>
</feature>
<feature type="transmembrane region" description="Helical" evidence="2">
    <location>
        <begin position="167"/>
        <end position="188"/>
    </location>
</feature>
<dbReference type="EMBL" id="VIVK01000001">
    <property type="protein sequence ID" value="TWD82766.1"/>
    <property type="molecule type" value="Genomic_DNA"/>
</dbReference>
<evidence type="ECO:0000313" key="3">
    <source>
        <dbReference type="EMBL" id="TWD82766.1"/>
    </source>
</evidence>
<comment type="caution">
    <text evidence="3">The sequence shown here is derived from an EMBL/GenBank/DDBJ whole genome shotgun (WGS) entry which is preliminary data.</text>
</comment>
<keyword evidence="4" id="KW-1185">Reference proteome</keyword>
<keyword evidence="2" id="KW-1133">Transmembrane helix</keyword>
<keyword evidence="2" id="KW-0472">Membrane</keyword>
<feature type="transmembrane region" description="Helical" evidence="2">
    <location>
        <begin position="89"/>
        <end position="112"/>
    </location>
</feature>
<keyword evidence="2" id="KW-0812">Transmembrane</keyword>
<evidence type="ECO:0000313" key="4">
    <source>
        <dbReference type="Proteomes" id="UP000318380"/>
    </source>
</evidence>
<sequence length="346" mass="37552">MTESKTRAKYWWWMVTGWSSAYLLLGIVWILGGPGYPFEDASAARTSGALLVGPPREPTSAVIACLAFAVLVAVVLGRQSSRSSWPSRFVMGVAILLVLTVPDARLLVALINLPLGNLAPFSAAVWHQVWILLGAFLFWRASATRATPRPGRVFESQERPTGRQRRIWIAAMALPLVYAGRQLAWAAGLHFGVTDEFIEPYTAAGARITEAALAAAAILGALLTAGLGQRWGTRFPRWTPFLAGRSVPVLLAVIPGLTIAVILSAAGLSIYRGLLAMAFGLTPVEPSATMENWAVWMPTLSWLPWGVTLGLATLSYRRRRIIAASQRQHAQPRGVTPREPAEAQLR</sequence>
<dbReference type="OrthoDB" id="2717873at2"/>
<name>A0A561BV46_9ACTN</name>
<feature type="transmembrane region" description="Helical" evidence="2">
    <location>
        <begin position="249"/>
        <end position="273"/>
    </location>
</feature>
<dbReference type="RefSeq" id="WP_145808594.1">
    <property type="nucleotide sequence ID" value="NZ_VIVK01000001.1"/>
</dbReference>
<evidence type="ECO:0000256" key="1">
    <source>
        <dbReference type="SAM" id="MobiDB-lite"/>
    </source>
</evidence>
<proteinExistence type="predicted"/>